<comment type="caution">
    <text evidence="2">The sequence shown here is derived from an EMBL/GenBank/DDBJ whole genome shotgun (WGS) entry which is preliminary data.</text>
</comment>
<dbReference type="Proteomes" id="UP001165121">
    <property type="component" value="Unassembled WGS sequence"/>
</dbReference>
<evidence type="ECO:0000256" key="1">
    <source>
        <dbReference type="SAM" id="MobiDB-lite"/>
    </source>
</evidence>
<gene>
    <name evidence="2" type="ORF">Pfra01_002426700</name>
</gene>
<evidence type="ECO:0000313" key="3">
    <source>
        <dbReference type="Proteomes" id="UP001165121"/>
    </source>
</evidence>
<dbReference type="OrthoDB" id="102880at2759"/>
<feature type="compositionally biased region" description="Basic residues" evidence="1">
    <location>
        <begin position="49"/>
        <end position="58"/>
    </location>
</feature>
<feature type="region of interest" description="Disordered" evidence="1">
    <location>
        <begin position="21"/>
        <end position="75"/>
    </location>
</feature>
<accession>A0A9W7D3D9</accession>
<dbReference type="AlphaFoldDB" id="A0A9W7D3D9"/>
<name>A0A9W7D3D9_9STRA</name>
<reference evidence="2" key="1">
    <citation type="submission" date="2023-04" db="EMBL/GenBank/DDBJ databases">
        <title>Phytophthora fragariaefolia NBRC 109709.</title>
        <authorList>
            <person name="Ichikawa N."/>
            <person name="Sato H."/>
            <person name="Tonouchi N."/>
        </authorList>
    </citation>
    <scope>NUCLEOTIDE SEQUENCE</scope>
    <source>
        <strain evidence="2">NBRC 109709</strain>
    </source>
</reference>
<proteinExistence type="predicted"/>
<organism evidence="2 3">
    <name type="scientific">Phytophthora fragariaefolia</name>
    <dbReference type="NCBI Taxonomy" id="1490495"/>
    <lineage>
        <taxon>Eukaryota</taxon>
        <taxon>Sar</taxon>
        <taxon>Stramenopiles</taxon>
        <taxon>Oomycota</taxon>
        <taxon>Peronosporomycetes</taxon>
        <taxon>Peronosporales</taxon>
        <taxon>Peronosporaceae</taxon>
        <taxon>Phytophthora</taxon>
    </lineage>
</organism>
<protein>
    <submittedName>
        <fullName evidence="2">Unnamed protein product</fullName>
    </submittedName>
</protein>
<keyword evidence="3" id="KW-1185">Reference proteome</keyword>
<sequence>MDSPDALAEVFGLLDAINSDSSSATSVAEIDDSMPTPSSNTMQLLLKTPKLKKDRRRKEGPVRYTTSLQRRKKEELKSLREEAERLQAQLEQLQSSRLHHIGLSFAQKPENSHPSAWRSLAAIESEGRERAERTNRVLNSIMKNQMTVHASICKVLGRSDILEVY</sequence>
<evidence type="ECO:0000313" key="2">
    <source>
        <dbReference type="EMBL" id="GMF56979.1"/>
    </source>
</evidence>
<dbReference type="EMBL" id="BSXT01004159">
    <property type="protein sequence ID" value="GMF56979.1"/>
    <property type="molecule type" value="Genomic_DNA"/>
</dbReference>